<protein>
    <submittedName>
        <fullName evidence="2">Activase</fullName>
    </submittedName>
</protein>
<sequence>CKACDNFCPVRILNVNGHKYMFGGRCNKYANIRKKKVFNEAEVIDYVEKRNDILFKECAPDPASLVKKKDCVVGIPRCFSIYTLWPLYSWFFHTLGIETFVSQEISHEGTARVESSYCFPAEIAHGAVQDILNRNIDYVFLPHLRDMDSYEKTVQANFCPIMQSLPYYIKQAFPEIPEDKYLAPVVSFRYGIKKAAEPFIAMAAELGFSEAEAKNAFTLAHKKQMECFAKFTELGKEAIKEARRAQRPVIAILGRPYNSFTTDANMGIPRKYTSRGYSIIPFDILPFADEVIYPNMYWYYGQQDMKAGTLLKNEDNIFVTFISNFSCAPDSFMLHYLKWIMGTKPFL</sequence>
<dbReference type="EMBL" id="PGXC01000214">
    <property type="protein sequence ID" value="PKK87095.1"/>
    <property type="molecule type" value="Genomic_DNA"/>
</dbReference>
<comment type="caution">
    <text evidence="2">The sequence shown here is derived from an EMBL/GenBank/DDBJ whole genome shotgun (WGS) entry which is preliminary data.</text>
</comment>
<dbReference type="InterPro" id="IPR051805">
    <property type="entry name" value="Dehydratase_Activator_Redct"/>
</dbReference>
<dbReference type="AlphaFoldDB" id="A0A2N1PFK8"/>
<dbReference type="PANTHER" id="PTHR32329:SF8">
    <property type="entry name" value="ACTIVATOR OF (R)-2-HYDROXYGLUTARYL-COA DEHYDRATASE"/>
    <property type="match status" value="1"/>
</dbReference>
<evidence type="ECO:0000313" key="2">
    <source>
        <dbReference type="EMBL" id="PKK87095.1"/>
    </source>
</evidence>
<reference evidence="2 3" key="1">
    <citation type="journal article" date="2017" name="ISME J.">
        <title>Potential for microbial H2 and metal transformations associated with novel bacteria and archaea in deep terrestrial subsurface sediments.</title>
        <authorList>
            <person name="Hernsdorf A.W."/>
            <person name="Amano Y."/>
            <person name="Miyakawa K."/>
            <person name="Ise K."/>
            <person name="Suzuki Y."/>
            <person name="Anantharaman K."/>
            <person name="Probst A."/>
            <person name="Burstein D."/>
            <person name="Thomas B.C."/>
            <person name="Banfield J.F."/>
        </authorList>
    </citation>
    <scope>NUCLEOTIDE SEQUENCE [LARGE SCALE GENOMIC DNA]</scope>
    <source>
        <strain evidence="2">HGW-Wallbacteria-1</strain>
    </source>
</reference>
<name>A0A2N1PFK8_9BACT</name>
<feature type="domain" description="DUF2229" evidence="1">
    <location>
        <begin position="73"/>
        <end position="284"/>
    </location>
</feature>
<evidence type="ECO:0000313" key="3">
    <source>
        <dbReference type="Proteomes" id="UP000233256"/>
    </source>
</evidence>
<evidence type="ECO:0000259" key="1">
    <source>
        <dbReference type="Pfam" id="PF09989"/>
    </source>
</evidence>
<feature type="non-terminal residue" evidence="2">
    <location>
        <position position="347"/>
    </location>
</feature>
<feature type="non-terminal residue" evidence="2">
    <location>
        <position position="1"/>
    </location>
</feature>
<dbReference type="InterPro" id="IPR018709">
    <property type="entry name" value="CoA_activase_DUF2229"/>
</dbReference>
<dbReference type="Pfam" id="PF09989">
    <property type="entry name" value="DUF2229"/>
    <property type="match status" value="1"/>
</dbReference>
<organism evidence="2 3">
    <name type="scientific">Candidatus Wallbacteria bacterium HGW-Wallbacteria-1</name>
    <dbReference type="NCBI Taxonomy" id="2013854"/>
    <lineage>
        <taxon>Bacteria</taxon>
        <taxon>Candidatus Walliibacteriota</taxon>
    </lineage>
</organism>
<proteinExistence type="predicted"/>
<dbReference type="PANTHER" id="PTHR32329">
    <property type="entry name" value="BIFUNCTIONAL PROTEIN [INCLUDES 2-HYDROXYACYL-COA DEHYDRATASE (N-TER) AND ITS ACTIVATOR DOMAIN (C_TERM)-RELATED"/>
    <property type="match status" value="1"/>
</dbReference>
<gene>
    <name evidence="2" type="ORF">CVV64_22725</name>
</gene>
<dbReference type="Proteomes" id="UP000233256">
    <property type="component" value="Unassembled WGS sequence"/>
</dbReference>
<accession>A0A2N1PFK8</accession>